<dbReference type="Pfam" id="PF06452">
    <property type="entry name" value="CBM9_1"/>
    <property type="match status" value="1"/>
</dbReference>
<dbReference type="SUPFAM" id="SSF49344">
    <property type="entry name" value="CBD9-like"/>
    <property type="match status" value="1"/>
</dbReference>
<evidence type="ECO:0000313" key="2">
    <source>
        <dbReference type="EMBL" id="ASJ71048.1"/>
    </source>
</evidence>
<dbReference type="Gene3D" id="2.60.40.1190">
    <property type="match status" value="1"/>
</dbReference>
<dbReference type="AlphaFoldDB" id="A0A2Z2NMU2"/>
<evidence type="ECO:0000313" key="3">
    <source>
        <dbReference type="Proteomes" id="UP000250079"/>
    </source>
</evidence>
<keyword evidence="3" id="KW-1185">Reference proteome</keyword>
<dbReference type="Proteomes" id="UP000250079">
    <property type="component" value="Chromosome"/>
</dbReference>
<dbReference type="GO" id="GO:0004553">
    <property type="term" value="F:hydrolase activity, hydrolyzing O-glycosyl compounds"/>
    <property type="evidence" value="ECO:0007669"/>
    <property type="project" value="InterPro"/>
</dbReference>
<accession>A0A2Z2NMU2</accession>
<dbReference type="RefSeq" id="WP_236994806.1">
    <property type="nucleotide sequence ID" value="NZ_CP018632.1"/>
</dbReference>
<feature type="domain" description="Carbohydrate-binding" evidence="1">
    <location>
        <begin position="227"/>
        <end position="442"/>
    </location>
</feature>
<gene>
    <name evidence="2" type="ORF">IMCC3135_04675</name>
</gene>
<dbReference type="EMBL" id="CP018632">
    <property type="protein sequence ID" value="ASJ71048.1"/>
    <property type="molecule type" value="Genomic_DNA"/>
</dbReference>
<evidence type="ECO:0000259" key="1">
    <source>
        <dbReference type="Pfam" id="PF06452"/>
    </source>
</evidence>
<reference evidence="2 3" key="1">
    <citation type="submission" date="2016-12" db="EMBL/GenBank/DDBJ databases">
        <authorList>
            <person name="Song W.-J."/>
            <person name="Kurnit D.M."/>
        </authorList>
    </citation>
    <scope>NUCLEOTIDE SEQUENCE [LARGE SCALE GENOMIC DNA]</scope>
    <source>
        <strain evidence="2 3">IMCC3135</strain>
    </source>
</reference>
<dbReference type="InterPro" id="IPR010502">
    <property type="entry name" value="Carb-bd_dom_fam9"/>
</dbReference>
<dbReference type="KEGG" id="gai:IMCC3135_04675"/>
<protein>
    <recommendedName>
        <fullName evidence="1">Carbohydrate-binding domain-containing protein</fullName>
    </recommendedName>
</protein>
<organism evidence="2 3">
    <name type="scientific">Granulosicoccus antarcticus IMCC3135</name>
    <dbReference type="NCBI Taxonomy" id="1192854"/>
    <lineage>
        <taxon>Bacteria</taxon>
        <taxon>Pseudomonadati</taxon>
        <taxon>Pseudomonadota</taxon>
        <taxon>Gammaproteobacteria</taxon>
        <taxon>Chromatiales</taxon>
        <taxon>Granulosicoccaceae</taxon>
        <taxon>Granulosicoccus</taxon>
    </lineage>
</organism>
<proteinExistence type="predicted"/>
<dbReference type="GO" id="GO:0016052">
    <property type="term" value="P:carbohydrate catabolic process"/>
    <property type="evidence" value="ECO:0007669"/>
    <property type="project" value="InterPro"/>
</dbReference>
<sequence>MNKEGSAPGLKIAISNTTAVMPSLFAAAGAGRRVMRLAACLAVPVVLLGACNTGSSDGEGGLNLNESSGLTLSKPGFLISRAIDESLVEARVSVDVDGINYPATQLSASTNGSAWKGELFVPEGSDANLMVNWVETGVEGLPAELNSELLLASYERLIPAVSENQSITLDADAYVVASTEENPRPDLDIDADGFGNLQERLEGTDPNDLAEGPPEVVIFYTDQTPVIDGSFDPLWNNAQYFDTNSSDLLINNVLIDNDVIQPGEPDRSYRWAGMHDGQFLYLMVFSELDGAQTPFGDSFELFNDDAIDIFLDGNNSKGASYDGIDDYHAIISLLSTLGEDSANSSDSPNTRFDLGGQSAPIDVSAFEFATCICQSTGEQQIYEVSIDLQRAGITVGESFGLDIQLNNDVDGGMRDAKWAWHNDTGEDNTWRFPIRMGTARLEPEPL</sequence>
<dbReference type="GO" id="GO:0030246">
    <property type="term" value="F:carbohydrate binding"/>
    <property type="evidence" value="ECO:0007669"/>
    <property type="project" value="InterPro"/>
</dbReference>
<name>A0A2Z2NMU2_9GAMM</name>